<evidence type="ECO:0000313" key="1">
    <source>
        <dbReference type="EMBL" id="KAK4009260.1"/>
    </source>
</evidence>
<protein>
    <submittedName>
        <fullName evidence="1">Uncharacterized protein</fullName>
    </submittedName>
</protein>
<accession>A0ABQ9Z8P0</accession>
<sequence>MERNMTTRGPITIVPSSSSMALLLASIPEWAQWFLQVALVVREAAYDCLAESVDWLDDPAMSPINAPFTRKVLGPSASSSASDARSISDLESASASTFILPGTHFAVNMKRVICRRRRSRRGLSSLSSEYSLRIGISGRWSVTRSNAGNSSRNGLHFFMAHAAARPSSSIIAFLDSADERKRDPA</sequence>
<proteinExistence type="predicted"/>
<name>A0ABQ9Z8P0_9CRUS</name>
<gene>
    <name evidence="1" type="ORF">OUZ56_018376</name>
</gene>
<keyword evidence="2" id="KW-1185">Reference proteome</keyword>
<reference evidence="1 2" key="1">
    <citation type="journal article" date="2023" name="Nucleic Acids Res.">
        <title>The hologenome of Daphnia magna reveals possible DNA methylation and microbiome-mediated evolution of the host genome.</title>
        <authorList>
            <person name="Chaturvedi A."/>
            <person name="Li X."/>
            <person name="Dhandapani V."/>
            <person name="Marshall H."/>
            <person name="Kissane S."/>
            <person name="Cuenca-Cambronero M."/>
            <person name="Asole G."/>
            <person name="Calvet F."/>
            <person name="Ruiz-Romero M."/>
            <person name="Marangio P."/>
            <person name="Guigo R."/>
            <person name="Rago D."/>
            <person name="Mirbahai L."/>
            <person name="Eastwood N."/>
            <person name="Colbourne J.K."/>
            <person name="Zhou J."/>
            <person name="Mallon E."/>
            <person name="Orsini L."/>
        </authorList>
    </citation>
    <scope>NUCLEOTIDE SEQUENCE [LARGE SCALE GENOMIC DNA]</scope>
    <source>
        <strain evidence="1">LRV0_1</strain>
    </source>
</reference>
<comment type="caution">
    <text evidence="1">The sequence shown here is derived from an EMBL/GenBank/DDBJ whole genome shotgun (WGS) entry which is preliminary data.</text>
</comment>
<dbReference type="Proteomes" id="UP001234178">
    <property type="component" value="Unassembled WGS sequence"/>
</dbReference>
<evidence type="ECO:0000313" key="2">
    <source>
        <dbReference type="Proteomes" id="UP001234178"/>
    </source>
</evidence>
<organism evidence="1 2">
    <name type="scientific">Daphnia magna</name>
    <dbReference type="NCBI Taxonomy" id="35525"/>
    <lineage>
        <taxon>Eukaryota</taxon>
        <taxon>Metazoa</taxon>
        <taxon>Ecdysozoa</taxon>
        <taxon>Arthropoda</taxon>
        <taxon>Crustacea</taxon>
        <taxon>Branchiopoda</taxon>
        <taxon>Diplostraca</taxon>
        <taxon>Cladocera</taxon>
        <taxon>Anomopoda</taxon>
        <taxon>Daphniidae</taxon>
        <taxon>Daphnia</taxon>
    </lineage>
</organism>
<dbReference type="EMBL" id="JAOYFB010000003">
    <property type="protein sequence ID" value="KAK4009260.1"/>
    <property type="molecule type" value="Genomic_DNA"/>
</dbReference>